<dbReference type="SUPFAM" id="SSF56300">
    <property type="entry name" value="Metallo-dependent phosphatases"/>
    <property type="match status" value="1"/>
</dbReference>
<dbReference type="Gene3D" id="3.60.21.10">
    <property type="match status" value="1"/>
</dbReference>
<gene>
    <name evidence="2" type="ordered locus">Clole_2222</name>
</gene>
<keyword evidence="3" id="KW-1185">Reference proteome</keyword>
<evidence type="ECO:0000313" key="2">
    <source>
        <dbReference type="EMBL" id="ADZ83932.1"/>
    </source>
</evidence>
<protein>
    <submittedName>
        <fullName evidence="2">Bis(5'-nucleosyl)-tetraphosphatase (Asymmetrical)</fullName>
        <ecNumber evidence="2">3.6.1.17</ecNumber>
    </submittedName>
</protein>
<dbReference type="InterPro" id="IPR041780">
    <property type="entry name" value="MPP_PrpE-like"/>
</dbReference>
<name>F2JRL1_CELLD</name>
<sequence length="264" mass="29726">MPIDLEEISHEFMQLENNKSKIHGPFDIIGDIHGCYDELCELLEKLGYIIDNSQGVYSPQHRKAVFLGDLVDRGPKSPEVLKLVMSMVKSEKGFCVTGNHDNKLLRKLKGSNVQVLHGLKETLEQLGQEPESFKKDVEMFLEHLVGHYVFDNGRLVVAHAGLREQFHSIASKKTRDLAMFGETTGKIDELGLPVRIDWSSEYKGSALVVYGHTPRAQAIMVNHTINIDTGCVFGGKLTAFRYPEKEIMEVKAKAVYCEPVRPFL</sequence>
<dbReference type="GO" id="GO:0004081">
    <property type="term" value="F:bis(5'-nucleosyl)-tetraphosphatase (asymmetrical) activity"/>
    <property type="evidence" value="ECO:0007669"/>
    <property type="project" value="UniProtKB-EC"/>
</dbReference>
<dbReference type="STRING" id="642492.Clole_2222"/>
<accession>F2JRL1</accession>
<dbReference type="InterPro" id="IPR004843">
    <property type="entry name" value="Calcineurin-like_PHP"/>
</dbReference>
<dbReference type="InterPro" id="IPR006186">
    <property type="entry name" value="Ser/Thr-sp_prot-phosphatase"/>
</dbReference>
<dbReference type="PANTHER" id="PTHR42850:SF7">
    <property type="entry name" value="BIS(5'-NUCLEOSYL)-TETRAPHOSPHATASE PRPE [ASYMMETRICAL]"/>
    <property type="match status" value="1"/>
</dbReference>
<dbReference type="Pfam" id="PF00149">
    <property type="entry name" value="Metallophos"/>
    <property type="match status" value="1"/>
</dbReference>
<dbReference type="InterPro" id="IPR050126">
    <property type="entry name" value="Ap4A_hydrolase"/>
</dbReference>
<dbReference type="RefSeq" id="WP_013657226.1">
    <property type="nucleotide sequence ID" value="NC_015275.1"/>
</dbReference>
<dbReference type="PRINTS" id="PR00114">
    <property type="entry name" value="STPHPHTASE"/>
</dbReference>
<dbReference type="EC" id="3.6.1.17" evidence="2"/>
<dbReference type="CDD" id="cd07423">
    <property type="entry name" value="MPP_Prp_like"/>
    <property type="match status" value="1"/>
</dbReference>
<dbReference type="GO" id="GO:0016791">
    <property type="term" value="F:phosphatase activity"/>
    <property type="evidence" value="ECO:0007669"/>
    <property type="project" value="TreeGrafter"/>
</dbReference>
<dbReference type="Proteomes" id="UP000008467">
    <property type="component" value="Chromosome"/>
</dbReference>
<keyword evidence="2" id="KW-0378">Hydrolase</keyword>
<organism evidence="2 3">
    <name type="scientific">Cellulosilyticum lentocellum (strain ATCC 49066 / DSM 5427 / NCIMB 11756 / RHM5)</name>
    <name type="common">Clostridium lentocellum</name>
    <dbReference type="NCBI Taxonomy" id="642492"/>
    <lineage>
        <taxon>Bacteria</taxon>
        <taxon>Bacillati</taxon>
        <taxon>Bacillota</taxon>
        <taxon>Clostridia</taxon>
        <taxon>Lachnospirales</taxon>
        <taxon>Cellulosilyticaceae</taxon>
        <taxon>Cellulosilyticum</taxon>
    </lineage>
</organism>
<dbReference type="KEGG" id="cle:Clole_2222"/>
<dbReference type="InterPro" id="IPR029052">
    <property type="entry name" value="Metallo-depent_PP-like"/>
</dbReference>
<reference evidence="2 3" key="1">
    <citation type="journal article" date="2011" name="J. Bacteriol.">
        <title>Complete genome sequence of the cellulose-degrading bacterium Cellulosilyticum lentocellum.</title>
        <authorList>
            <consortium name="US DOE Joint Genome Institute"/>
            <person name="Miller D.A."/>
            <person name="Suen G."/>
            <person name="Bruce D."/>
            <person name="Copeland A."/>
            <person name="Cheng J.F."/>
            <person name="Detter C."/>
            <person name="Goodwin L.A."/>
            <person name="Han C.S."/>
            <person name="Hauser L.J."/>
            <person name="Land M.L."/>
            <person name="Lapidus A."/>
            <person name="Lucas S."/>
            <person name="Meincke L."/>
            <person name="Pitluck S."/>
            <person name="Tapia R."/>
            <person name="Teshima H."/>
            <person name="Woyke T."/>
            <person name="Fox B.G."/>
            <person name="Angert E.R."/>
            <person name="Currie C.R."/>
        </authorList>
    </citation>
    <scope>NUCLEOTIDE SEQUENCE [LARGE SCALE GENOMIC DNA]</scope>
    <source>
        <strain evidence="3">ATCC 49066 / DSM 5427 / NCIMB 11756 / RHM5</strain>
    </source>
</reference>
<dbReference type="AlphaFoldDB" id="F2JRL1"/>
<dbReference type="GO" id="GO:0005737">
    <property type="term" value="C:cytoplasm"/>
    <property type="evidence" value="ECO:0007669"/>
    <property type="project" value="TreeGrafter"/>
</dbReference>
<dbReference type="PANTHER" id="PTHR42850">
    <property type="entry name" value="METALLOPHOSPHOESTERASE"/>
    <property type="match status" value="1"/>
</dbReference>
<dbReference type="eggNOG" id="COG0639">
    <property type="taxonomic scope" value="Bacteria"/>
</dbReference>
<dbReference type="HOGENOM" id="CLU_023125_3_0_9"/>
<evidence type="ECO:0000313" key="3">
    <source>
        <dbReference type="Proteomes" id="UP000008467"/>
    </source>
</evidence>
<evidence type="ECO:0000259" key="1">
    <source>
        <dbReference type="Pfam" id="PF00149"/>
    </source>
</evidence>
<feature type="domain" description="Calcineurin-like phosphoesterase" evidence="1">
    <location>
        <begin position="25"/>
        <end position="215"/>
    </location>
</feature>
<dbReference type="EMBL" id="CP002582">
    <property type="protein sequence ID" value="ADZ83932.1"/>
    <property type="molecule type" value="Genomic_DNA"/>
</dbReference>
<proteinExistence type="predicted"/>